<dbReference type="EMBL" id="CAJNIZ010005559">
    <property type="protein sequence ID" value="CAE7242626.1"/>
    <property type="molecule type" value="Genomic_DNA"/>
</dbReference>
<gene>
    <name evidence="1" type="ORF">SPIL2461_LOCUS4282</name>
</gene>
<evidence type="ECO:0000313" key="1">
    <source>
        <dbReference type="EMBL" id="CAE7242626.1"/>
    </source>
</evidence>
<organism evidence="1 2">
    <name type="scientific">Symbiodinium pilosum</name>
    <name type="common">Dinoflagellate</name>
    <dbReference type="NCBI Taxonomy" id="2952"/>
    <lineage>
        <taxon>Eukaryota</taxon>
        <taxon>Sar</taxon>
        <taxon>Alveolata</taxon>
        <taxon>Dinophyceae</taxon>
        <taxon>Suessiales</taxon>
        <taxon>Symbiodiniaceae</taxon>
        <taxon>Symbiodinium</taxon>
    </lineage>
</organism>
<dbReference type="Proteomes" id="UP000649617">
    <property type="component" value="Unassembled WGS sequence"/>
</dbReference>
<sequence length="115" mass="12939">MIPARSIRKWRGNSRQNGCKRKQGEGAGRIQKVVTNKKAMTASTSSWMMLDVRSTLAPVDILHVCFMNEVEGPSGIPMEKSTLNFKRFWEVRLKCLAAGTADEHPRLPPHMAEQC</sequence>
<protein>
    <submittedName>
        <fullName evidence="1">Uncharacterized protein</fullName>
    </submittedName>
</protein>
<name>A0A812LDT1_SYMPI</name>
<keyword evidence="2" id="KW-1185">Reference proteome</keyword>
<accession>A0A812LDT1</accession>
<evidence type="ECO:0000313" key="2">
    <source>
        <dbReference type="Proteomes" id="UP000649617"/>
    </source>
</evidence>
<reference evidence="1" key="1">
    <citation type="submission" date="2021-02" db="EMBL/GenBank/DDBJ databases">
        <authorList>
            <person name="Dougan E. K."/>
            <person name="Rhodes N."/>
            <person name="Thang M."/>
            <person name="Chan C."/>
        </authorList>
    </citation>
    <scope>NUCLEOTIDE SEQUENCE</scope>
</reference>
<comment type="caution">
    <text evidence="1">The sequence shown here is derived from an EMBL/GenBank/DDBJ whole genome shotgun (WGS) entry which is preliminary data.</text>
</comment>
<dbReference type="AlphaFoldDB" id="A0A812LDT1"/>
<proteinExistence type="predicted"/>